<dbReference type="InterPro" id="IPR012312">
    <property type="entry name" value="Hemerythrin-like"/>
</dbReference>
<reference evidence="3" key="1">
    <citation type="journal article" date="2019" name="Int. J. Syst. Evol. Microbiol.">
        <title>The Global Catalogue of Microorganisms (GCM) 10K type strain sequencing project: providing services to taxonomists for standard genome sequencing and annotation.</title>
        <authorList>
            <consortium name="The Broad Institute Genomics Platform"/>
            <consortium name="The Broad Institute Genome Sequencing Center for Infectious Disease"/>
            <person name="Wu L."/>
            <person name="Ma J."/>
        </authorList>
    </citation>
    <scope>NUCLEOTIDE SEQUENCE [LARGE SCALE GENOMIC DNA]</scope>
    <source>
        <strain evidence="3">CCM 7526</strain>
    </source>
</reference>
<evidence type="ECO:0000259" key="1">
    <source>
        <dbReference type="Pfam" id="PF01814"/>
    </source>
</evidence>
<feature type="domain" description="Hemerythrin-like" evidence="1">
    <location>
        <begin position="13"/>
        <end position="129"/>
    </location>
</feature>
<keyword evidence="3" id="KW-1185">Reference proteome</keyword>
<dbReference type="EMBL" id="JBHTMK010000055">
    <property type="protein sequence ID" value="MFD1372188.1"/>
    <property type="molecule type" value="Genomic_DNA"/>
</dbReference>
<comment type="caution">
    <text evidence="2">The sequence shown here is derived from an EMBL/GenBank/DDBJ whole genome shotgun (WGS) entry which is preliminary data.</text>
</comment>
<dbReference type="Proteomes" id="UP001597183">
    <property type="component" value="Unassembled WGS sequence"/>
</dbReference>
<gene>
    <name evidence="2" type="ORF">ACFQ5G_43290</name>
</gene>
<organism evidence="2 3">
    <name type="scientific">Actinoplanes sichuanensis</name>
    <dbReference type="NCBI Taxonomy" id="512349"/>
    <lineage>
        <taxon>Bacteria</taxon>
        <taxon>Bacillati</taxon>
        <taxon>Actinomycetota</taxon>
        <taxon>Actinomycetes</taxon>
        <taxon>Micromonosporales</taxon>
        <taxon>Micromonosporaceae</taxon>
        <taxon>Actinoplanes</taxon>
    </lineage>
</organism>
<dbReference type="Gene3D" id="1.20.120.520">
    <property type="entry name" value="nmb1532 protein domain like"/>
    <property type="match status" value="1"/>
</dbReference>
<dbReference type="RefSeq" id="WP_317796374.1">
    <property type="nucleotide sequence ID" value="NZ_AP028461.1"/>
</dbReference>
<proteinExistence type="predicted"/>
<sequence>MCEYCGCQEITALGELTREHDEVVGLMADVRAAHATGDIDAMAELARRIAAILGPHTVVEEEGLFPLLAPEFPDQVAVLRAEHRHVESVLNAAATTTPADPSWPSTFVAVLDELRTHILKEQDGVFPAALTTLTPTDWDTVDAVRARTGGEFVDADHALSGGLRGVHGDVGPA</sequence>
<evidence type="ECO:0000313" key="3">
    <source>
        <dbReference type="Proteomes" id="UP001597183"/>
    </source>
</evidence>
<accession>A0ABW4ANR5</accession>
<name>A0ABW4ANR5_9ACTN</name>
<protein>
    <submittedName>
        <fullName evidence="2">Hemerythrin domain-containing protein</fullName>
    </submittedName>
</protein>
<evidence type="ECO:0000313" key="2">
    <source>
        <dbReference type="EMBL" id="MFD1372188.1"/>
    </source>
</evidence>
<dbReference type="Pfam" id="PF01814">
    <property type="entry name" value="Hemerythrin"/>
    <property type="match status" value="1"/>
</dbReference>